<protein>
    <submittedName>
        <fullName evidence="1">Uncharacterized protein</fullName>
    </submittedName>
</protein>
<gene>
    <name evidence="1" type="ORF">A3A79_03695</name>
</gene>
<dbReference type="Proteomes" id="UP000178759">
    <property type="component" value="Unassembled WGS sequence"/>
</dbReference>
<accession>A0A1F6AHR4</accession>
<sequence length="67" mass="7901">MNWCFAIINNKLAEVYFKRKGTNVTFIGHCYVDAAEYKTQSEQKAIKEDITKVRLRYSKGKYNPIKH</sequence>
<name>A0A1F6AHR4_9BACT</name>
<evidence type="ECO:0000313" key="2">
    <source>
        <dbReference type="Proteomes" id="UP000178759"/>
    </source>
</evidence>
<comment type="caution">
    <text evidence="1">The sequence shown here is derived from an EMBL/GenBank/DDBJ whole genome shotgun (WGS) entry which is preliminary data.</text>
</comment>
<dbReference type="STRING" id="1798392.A3A79_03695"/>
<proteinExistence type="predicted"/>
<evidence type="ECO:0000313" key="1">
    <source>
        <dbReference type="EMBL" id="OGG24264.1"/>
    </source>
</evidence>
<organism evidence="1 2">
    <name type="scientific">Candidatus Gottesmanbacteria bacterium RIFCSPLOWO2_01_FULL_43_11b</name>
    <dbReference type="NCBI Taxonomy" id="1798392"/>
    <lineage>
        <taxon>Bacteria</taxon>
        <taxon>Candidatus Gottesmaniibacteriota</taxon>
    </lineage>
</organism>
<dbReference type="EMBL" id="MFJV01000001">
    <property type="protein sequence ID" value="OGG24264.1"/>
    <property type="molecule type" value="Genomic_DNA"/>
</dbReference>
<reference evidence="1 2" key="1">
    <citation type="journal article" date="2016" name="Nat. Commun.">
        <title>Thousands of microbial genomes shed light on interconnected biogeochemical processes in an aquifer system.</title>
        <authorList>
            <person name="Anantharaman K."/>
            <person name="Brown C.T."/>
            <person name="Hug L.A."/>
            <person name="Sharon I."/>
            <person name="Castelle C.J."/>
            <person name="Probst A.J."/>
            <person name="Thomas B.C."/>
            <person name="Singh A."/>
            <person name="Wilkins M.J."/>
            <person name="Karaoz U."/>
            <person name="Brodie E.L."/>
            <person name="Williams K.H."/>
            <person name="Hubbard S.S."/>
            <person name="Banfield J.F."/>
        </authorList>
    </citation>
    <scope>NUCLEOTIDE SEQUENCE [LARGE SCALE GENOMIC DNA]</scope>
</reference>
<dbReference type="AlphaFoldDB" id="A0A1F6AHR4"/>